<keyword evidence="2" id="KW-1185">Reference proteome</keyword>
<protein>
    <recommendedName>
        <fullName evidence="3">Reverse transcriptase Ty1/copia-type domain-containing protein</fullName>
    </recommendedName>
</protein>
<dbReference type="Proteomes" id="UP000053820">
    <property type="component" value="Unassembled WGS sequence"/>
</dbReference>
<proteinExistence type="predicted"/>
<dbReference type="EMBL" id="KN839858">
    <property type="protein sequence ID" value="KIJ61929.1"/>
    <property type="molecule type" value="Genomic_DNA"/>
</dbReference>
<dbReference type="OrthoDB" id="2670776at2759"/>
<name>A0A0C9V8B6_9AGAM</name>
<feature type="non-terminal residue" evidence="1">
    <location>
        <position position="51"/>
    </location>
</feature>
<dbReference type="HOGENOM" id="CLU_001650_10_4_1"/>
<gene>
    <name evidence="1" type="ORF">HYDPIDRAFT_72022</name>
</gene>
<sequence>LYRMKQAGHIWNHTLHEKMLTWGFTQLQCKHCIHYRHDEHGTIICAIHIID</sequence>
<reference evidence="1 2" key="1">
    <citation type="submission" date="2014-04" db="EMBL/GenBank/DDBJ databases">
        <title>Evolutionary Origins and Diversification of the Mycorrhizal Mutualists.</title>
        <authorList>
            <consortium name="DOE Joint Genome Institute"/>
            <consortium name="Mycorrhizal Genomics Consortium"/>
            <person name="Kohler A."/>
            <person name="Kuo A."/>
            <person name="Nagy L.G."/>
            <person name="Floudas D."/>
            <person name="Copeland A."/>
            <person name="Barry K.W."/>
            <person name="Cichocki N."/>
            <person name="Veneault-Fourrey C."/>
            <person name="LaButti K."/>
            <person name="Lindquist E.A."/>
            <person name="Lipzen A."/>
            <person name="Lundell T."/>
            <person name="Morin E."/>
            <person name="Murat C."/>
            <person name="Riley R."/>
            <person name="Ohm R."/>
            <person name="Sun H."/>
            <person name="Tunlid A."/>
            <person name="Henrissat B."/>
            <person name="Grigoriev I.V."/>
            <person name="Hibbett D.S."/>
            <person name="Martin F."/>
        </authorList>
    </citation>
    <scope>NUCLEOTIDE SEQUENCE [LARGE SCALE GENOMIC DNA]</scope>
    <source>
        <strain evidence="1 2">MD-312</strain>
    </source>
</reference>
<feature type="non-terminal residue" evidence="1">
    <location>
        <position position="1"/>
    </location>
</feature>
<accession>A0A0C9V8B6</accession>
<organism evidence="1 2">
    <name type="scientific">Hydnomerulius pinastri MD-312</name>
    <dbReference type="NCBI Taxonomy" id="994086"/>
    <lineage>
        <taxon>Eukaryota</taxon>
        <taxon>Fungi</taxon>
        <taxon>Dikarya</taxon>
        <taxon>Basidiomycota</taxon>
        <taxon>Agaricomycotina</taxon>
        <taxon>Agaricomycetes</taxon>
        <taxon>Agaricomycetidae</taxon>
        <taxon>Boletales</taxon>
        <taxon>Boletales incertae sedis</taxon>
        <taxon>Leucogyrophana</taxon>
    </lineage>
</organism>
<evidence type="ECO:0000313" key="1">
    <source>
        <dbReference type="EMBL" id="KIJ61929.1"/>
    </source>
</evidence>
<evidence type="ECO:0000313" key="2">
    <source>
        <dbReference type="Proteomes" id="UP000053820"/>
    </source>
</evidence>
<dbReference type="AlphaFoldDB" id="A0A0C9V8B6"/>
<evidence type="ECO:0008006" key="3">
    <source>
        <dbReference type="Google" id="ProtNLM"/>
    </source>
</evidence>